<evidence type="ECO:0000313" key="3">
    <source>
        <dbReference type="Proteomes" id="UP000007266"/>
    </source>
</evidence>
<organism evidence="2 3">
    <name type="scientific">Tribolium castaneum</name>
    <name type="common">Red flour beetle</name>
    <dbReference type="NCBI Taxonomy" id="7070"/>
    <lineage>
        <taxon>Eukaryota</taxon>
        <taxon>Metazoa</taxon>
        <taxon>Ecdysozoa</taxon>
        <taxon>Arthropoda</taxon>
        <taxon>Hexapoda</taxon>
        <taxon>Insecta</taxon>
        <taxon>Pterygota</taxon>
        <taxon>Neoptera</taxon>
        <taxon>Endopterygota</taxon>
        <taxon>Coleoptera</taxon>
        <taxon>Polyphaga</taxon>
        <taxon>Cucujiformia</taxon>
        <taxon>Tenebrionidae</taxon>
        <taxon>Tenebrionidae incertae sedis</taxon>
        <taxon>Tribolium</taxon>
    </lineage>
</organism>
<protein>
    <submittedName>
        <fullName evidence="2">Uncharacterized protein</fullName>
    </submittedName>
</protein>
<gene>
    <name evidence="2" type="primary">GLEAN_16217</name>
    <name evidence="2" type="ORF">TcasGA2_TC016217</name>
</gene>
<dbReference type="HOGENOM" id="CLU_2064453_0_0_1"/>
<sequence>MHGINRSHDQHMHDIMRVHVEIHGSRKPFLWNMEGADGRPEDGHQVLEDDVLEGGRVAAPVAGDAQTPEQEAHHERQKEAKTALPWRPCDHRLRTPIELSGAGLREALTLYKPHRLSAQ</sequence>
<dbReference type="EMBL" id="KQ971380">
    <property type="protein sequence ID" value="EEZ97672.1"/>
    <property type="molecule type" value="Genomic_DNA"/>
</dbReference>
<evidence type="ECO:0000313" key="2">
    <source>
        <dbReference type="EMBL" id="EEZ97672.1"/>
    </source>
</evidence>
<dbReference type="Proteomes" id="UP000007266">
    <property type="component" value="Linkage group 10"/>
</dbReference>
<accession>D6X4P2</accession>
<name>D6X4P2_TRICA</name>
<feature type="region of interest" description="Disordered" evidence="1">
    <location>
        <begin position="62"/>
        <end position="87"/>
    </location>
</feature>
<feature type="compositionally biased region" description="Basic and acidic residues" evidence="1">
    <location>
        <begin position="70"/>
        <end position="81"/>
    </location>
</feature>
<reference evidence="2 3" key="2">
    <citation type="journal article" date="2010" name="Nucleic Acids Res.">
        <title>BeetleBase in 2010: revisions to provide comprehensive genomic information for Tribolium castaneum.</title>
        <authorList>
            <person name="Kim H.S."/>
            <person name="Murphy T."/>
            <person name="Xia J."/>
            <person name="Caragea D."/>
            <person name="Park Y."/>
            <person name="Beeman R.W."/>
            <person name="Lorenzen M.D."/>
            <person name="Butcher S."/>
            <person name="Manak J.R."/>
            <person name="Brown S.J."/>
        </authorList>
    </citation>
    <scope>GENOME REANNOTATION</scope>
    <source>
        <strain evidence="2 3">Georgia GA2</strain>
    </source>
</reference>
<dbReference type="AlphaFoldDB" id="D6X4P2"/>
<keyword evidence="3" id="KW-1185">Reference proteome</keyword>
<proteinExistence type="predicted"/>
<reference evidence="2 3" key="1">
    <citation type="journal article" date="2008" name="Nature">
        <title>The genome of the model beetle and pest Tribolium castaneum.</title>
        <authorList>
            <consortium name="Tribolium Genome Sequencing Consortium"/>
            <person name="Richards S."/>
            <person name="Gibbs R.A."/>
            <person name="Weinstock G.M."/>
            <person name="Brown S.J."/>
            <person name="Denell R."/>
            <person name="Beeman R.W."/>
            <person name="Gibbs R."/>
            <person name="Beeman R.W."/>
            <person name="Brown S.J."/>
            <person name="Bucher G."/>
            <person name="Friedrich M."/>
            <person name="Grimmelikhuijzen C.J."/>
            <person name="Klingler M."/>
            <person name="Lorenzen M."/>
            <person name="Richards S."/>
            <person name="Roth S."/>
            <person name="Schroder R."/>
            <person name="Tautz D."/>
            <person name="Zdobnov E.M."/>
            <person name="Muzny D."/>
            <person name="Gibbs R.A."/>
            <person name="Weinstock G.M."/>
            <person name="Attaway T."/>
            <person name="Bell S."/>
            <person name="Buhay C.J."/>
            <person name="Chandrabose M.N."/>
            <person name="Chavez D."/>
            <person name="Clerk-Blankenburg K.P."/>
            <person name="Cree A."/>
            <person name="Dao M."/>
            <person name="Davis C."/>
            <person name="Chacko J."/>
            <person name="Dinh H."/>
            <person name="Dugan-Rocha S."/>
            <person name="Fowler G."/>
            <person name="Garner T.T."/>
            <person name="Garnes J."/>
            <person name="Gnirke A."/>
            <person name="Hawes A."/>
            <person name="Hernandez J."/>
            <person name="Hines S."/>
            <person name="Holder M."/>
            <person name="Hume J."/>
            <person name="Jhangiani S.N."/>
            <person name="Joshi V."/>
            <person name="Khan Z.M."/>
            <person name="Jackson L."/>
            <person name="Kovar C."/>
            <person name="Kowis A."/>
            <person name="Lee S."/>
            <person name="Lewis L.R."/>
            <person name="Margolis J."/>
            <person name="Morgan M."/>
            <person name="Nazareth L.V."/>
            <person name="Nguyen N."/>
            <person name="Okwuonu G."/>
            <person name="Parker D."/>
            <person name="Richards S."/>
            <person name="Ruiz S.J."/>
            <person name="Santibanez J."/>
            <person name="Savard J."/>
            <person name="Scherer S.E."/>
            <person name="Schneider B."/>
            <person name="Sodergren E."/>
            <person name="Tautz D."/>
            <person name="Vattahil S."/>
            <person name="Villasana D."/>
            <person name="White C.S."/>
            <person name="Wright R."/>
            <person name="Park Y."/>
            <person name="Beeman R.W."/>
            <person name="Lord J."/>
            <person name="Oppert B."/>
            <person name="Lorenzen M."/>
            <person name="Brown S."/>
            <person name="Wang L."/>
            <person name="Savard J."/>
            <person name="Tautz D."/>
            <person name="Richards S."/>
            <person name="Weinstock G."/>
            <person name="Gibbs R.A."/>
            <person name="Liu Y."/>
            <person name="Worley K."/>
            <person name="Weinstock G."/>
            <person name="Elsik C.G."/>
            <person name="Reese J.T."/>
            <person name="Elhaik E."/>
            <person name="Landan G."/>
            <person name="Graur D."/>
            <person name="Arensburger P."/>
            <person name="Atkinson P."/>
            <person name="Beeman R.W."/>
            <person name="Beidler J."/>
            <person name="Brown S.J."/>
            <person name="Demuth J.P."/>
            <person name="Drury D.W."/>
            <person name="Du Y.Z."/>
            <person name="Fujiwara H."/>
            <person name="Lorenzen M."/>
            <person name="Maselli V."/>
            <person name="Osanai M."/>
            <person name="Park Y."/>
            <person name="Robertson H.M."/>
            <person name="Tu Z."/>
            <person name="Wang J.J."/>
            <person name="Wang S."/>
            <person name="Richards S."/>
            <person name="Song H."/>
            <person name="Zhang L."/>
            <person name="Sodergren E."/>
            <person name="Werner D."/>
            <person name="Stanke M."/>
            <person name="Morgenstern B."/>
            <person name="Solovyev V."/>
            <person name="Kosarev P."/>
            <person name="Brown G."/>
            <person name="Chen H.C."/>
            <person name="Ermolaeva O."/>
            <person name="Hlavina W."/>
            <person name="Kapustin Y."/>
            <person name="Kiryutin B."/>
            <person name="Kitts P."/>
            <person name="Maglott D."/>
            <person name="Pruitt K."/>
            <person name="Sapojnikov V."/>
            <person name="Souvorov A."/>
            <person name="Mackey A.J."/>
            <person name="Waterhouse R.M."/>
            <person name="Wyder S."/>
            <person name="Zdobnov E.M."/>
            <person name="Zdobnov E.M."/>
            <person name="Wyder S."/>
            <person name="Kriventseva E.V."/>
            <person name="Kadowaki T."/>
            <person name="Bork P."/>
            <person name="Aranda M."/>
            <person name="Bao R."/>
            <person name="Beermann A."/>
            <person name="Berns N."/>
            <person name="Bolognesi R."/>
            <person name="Bonneton F."/>
            <person name="Bopp D."/>
            <person name="Brown S.J."/>
            <person name="Bucher G."/>
            <person name="Butts T."/>
            <person name="Chaumot A."/>
            <person name="Denell R.E."/>
            <person name="Ferrier D.E."/>
            <person name="Friedrich M."/>
            <person name="Gordon C.M."/>
            <person name="Jindra M."/>
            <person name="Klingler M."/>
            <person name="Lan Q."/>
            <person name="Lattorff H.M."/>
            <person name="Laudet V."/>
            <person name="von Levetsow C."/>
            <person name="Liu Z."/>
            <person name="Lutz R."/>
            <person name="Lynch J.A."/>
            <person name="da Fonseca R.N."/>
            <person name="Posnien N."/>
            <person name="Reuter R."/>
            <person name="Roth S."/>
            <person name="Savard J."/>
            <person name="Schinko J.B."/>
            <person name="Schmitt C."/>
            <person name="Schoppmeier M."/>
            <person name="Schroder R."/>
            <person name="Shippy T.D."/>
            <person name="Simonnet F."/>
            <person name="Marques-Souza H."/>
            <person name="Tautz D."/>
            <person name="Tomoyasu Y."/>
            <person name="Trauner J."/>
            <person name="Van der Zee M."/>
            <person name="Vervoort M."/>
            <person name="Wittkopp N."/>
            <person name="Wimmer E.A."/>
            <person name="Yang X."/>
            <person name="Jones A.K."/>
            <person name="Sattelle D.B."/>
            <person name="Ebert P.R."/>
            <person name="Nelson D."/>
            <person name="Scott J.G."/>
            <person name="Beeman R.W."/>
            <person name="Muthukrishnan S."/>
            <person name="Kramer K.J."/>
            <person name="Arakane Y."/>
            <person name="Beeman R.W."/>
            <person name="Zhu Q."/>
            <person name="Hogenkamp D."/>
            <person name="Dixit R."/>
            <person name="Oppert B."/>
            <person name="Jiang H."/>
            <person name="Zou Z."/>
            <person name="Marshall J."/>
            <person name="Elpidina E."/>
            <person name="Vinokurov K."/>
            <person name="Oppert C."/>
            <person name="Zou Z."/>
            <person name="Evans J."/>
            <person name="Lu Z."/>
            <person name="Zhao P."/>
            <person name="Sumathipala N."/>
            <person name="Altincicek B."/>
            <person name="Vilcinskas A."/>
            <person name="Williams M."/>
            <person name="Hultmark D."/>
            <person name="Hetru C."/>
            <person name="Jiang H."/>
            <person name="Grimmelikhuijzen C.J."/>
            <person name="Hauser F."/>
            <person name="Cazzamali G."/>
            <person name="Williamson M."/>
            <person name="Park Y."/>
            <person name="Li B."/>
            <person name="Tanaka Y."/>
            <person name="Predel R."/>
            <person name="Neupert S."/>
            <person name="Schachtner J."/>
            <person name="Verleyen P."/>
            <person name="Raible F."/>
            <person name="Bork P."/>
            <person name="Friedrich M."/>
            <person name="Walden K.K."/>
            <person name="Robertson H.M."/>
            <person name="Angeli S."/>
            <person name="Foret S."/>
            <person name="Bucher G."/>
            <person name="Schuetz S."/>
            <person name="Maleszka R."/>
            <person name="Wimmer E.A."/>
            <person name="Beeman R.W."/>
            <person name="Lorenzen M."/>
            <person name="Tomoyasu Y."/>
            <person name="Miller S.C."/>
            <person name="Grossmann D."/>
            <person name="Bucher G."/>
        </authorList>
    </citation>
    <scope>NUCLEOTIDE SEQUENCE [LARGE SCALE GENOMIC DNA]</scope>
    <source>
        <strain evidence="2 3">Georgia GA2</strain>
    </source>
</reference>
<evidence type="ECO:0000256" key="1">
    <source>
        <dbReference type="SAM" id="MobiDB-lite"/>
    </source>
</evidence>